<dbReference type="CDD" id="cd03442">
    <property type="entry name" value="BFIT_BACH"/>
    <property type="match status" value="1"/>
</dbReference>
<dbReference type="Pfam" id="PF03061">
    <property type="entry name" value="4HBT"/>
    <property type="match status" value="1"/>
</dbReference>
<name>A0A418YE98_9GAMM</name>
<dbReference type="GO" id="GO:0006637">
    <property type="term" value="P:acyl-CoA metabolic process"/>
    <property type="evidence" value="ECO:0007669"/>
    <property type="project" value="TreeGrafter"/>
</dbReference>
<dbReference type="PANTHER" id="PTHR11049:SF31">
    <property type="entry name" value="HOTDOG ACOT-TYPE DOMAIN-CONTAINING PROTEIN"/>
    <property type="match status" value="1"/>
</dbReference>
<dbReference type="GO" id="GO:0005829">
    <property type="term" value="C:cytosol"/>
    <property type="evidence" value="ECO:0007669"/>
    <property type="project" value="TreeGrafter"/>
</dbReference>
<keyword evidence="6" id="KW-1185">Reference proteome</keyword>
<reference evidence="5 6" key="1">
    <citation type="submission" date="2018-09" db="EMBL/GenBank/DDBJ databases">
        <authorList>
            <person name="Wang F."/>
        </authorList>
    </citation>
    <scope>NUCLEOTIDE SEQUENCE [LARGE SCALE GENOMIC DNA]</scope>
    <source>
        <strain evidence="5 6">PLHSC7-2</strain>
    </source>
</reference>
<reference evidence="5 6" key="2">
    <citation type="submission" date="2019-01" db="EMBL/GenBank/DDBJ databases">
        <title>Motilimonas pumilus sp. nov., isolated from the gut of sea cucumber (Apostichopus japonicus).</title>
        <authorList>
            <person name="Wang F.-Q."/>
            <person name="Ren L.-H."/>
            <person name="Lin Y.-W."/>
            <person name="Sun G.-H."/>
            <person name="Du Z.-J."/>
            <person name="Zhao J.-X."/>
            <person name="Liu X.-J."/>
            <person name="Liu L.-J."/>
        </authorList>
    </citation>
    <scope>NUCLEOTIDE SEQUENCE [LARGE SCALE GENOMIC DNA]</scope>
    <source>
        <strain evidence="5 6">PLHSC7-2</strain>
    </source>
</reference>
<gene>
    <name evidence="5" type="ORF">D1Z90_11025</name>
</gene>
<dbReference type="GO" id="GO:0052816">
    <property type="term" value="F:long-chain fatty acyl-CoA hydrolase activity"/>
    <property type="evidence" value="ECO:0007669"/>
    <property type="project" value="TreeGrafter"/>
</dbReference>
<dbReference type="InterPro" id="IPR029069">
    <property type="entry name" value="HotDog_dom_sf"/>
</dbReference>
<evidence type="ECO:0000256" key="3">
    <source>
        <dbReference type="PROSITE-ProRule" id="PRU01106"/>
    </source>
</evidence>
<feature type="domain" description="HotDog ACOT-type" evidence="4">
    <location>
        <begin position="1"/>
        <end position="108"/>
    </location>
</feature>
<dbReference type="PROSITE" id="PS51770">
    <property type="entry name" value="HOTDOG_ACOT"/>
    <property type="match status" value="1"/>
</dbReference>
<evidence type="ECO:0000313" key="5">
    <source>
        <dbReference type="EMBL" id="RJG47437.1"/>
    </source>
</evidence>
<dbReference type="Proteomes" id="UP000283255">
    <property type="component" value="Unassembled WGS sequence"/>
</dbReference>
<evidence type="ECO:0000256" key="1">
    <source>
        <dbReference type="ARBA" id="ARBA00010458"/>
    </source>
</evidence>
<dbReference type="SUPFAM" id="SSF54637">
    <property type="entry name" value="Thioesterase/thiol ester dehydrase-isomerase"/>
    <property type="match status" value="1"/>
</dbReference>
<dbReference type="InterPro" id="IPR040170">
    <property type="entry name" value="Cytosol_ACT"/>
</dbReference>
<sequence length="116" mass="13145">MDNYQLVLTEHLNHYGYLFGGTLLKWVDETAYIQARLEHPGKRFVTVGMEKVSYKQSVELGSILKFEVNRQARGNTSVTYEVSVKLASHPEKLTIFTTQVTFVCVDKNGDKSAITD</sequence>
<dbReference type="Gene3D" id="3.10.129.10">
    <property type="entry name" value="Hotdog Thioesterase"/>
    <property type="match status" value="1"/>
</dbReference>
<keyword evidence="2 3" id="KW-0378">Hydrolase</keyword>
<accession>A0A418YE98</accession>
<comment type="similarity">
    <text evidence="1">Belongs to the acyl coenzyme A hydrolase family.</text>
</comment>
<dbReference type="RefSeq" id="WP_119910817.1">
    <property type="nucleotide sequence ID" value="NZ_QZCH01000013.1"/>
</dbReference>
<dbReference type="AlphaFoldDB" id="A0A418YE98"/>
<evidence type="ECO:0000313" key="6">
    <source>
        <dbReference type="Proteomes" id="UP000283255"/>
    </source>
</evidence>
<dbReference type="InterPro" id="IPR033120">
    <property type="entry name" value="HOTDOG_ACOT"/>
</dbReference>
<dbReference type="GO" id="GO:0009062">
    <property type="term" value="P:fatty acid catabolic process"/>
    <property type="evidence" value="ECO:0007669"/>
    <property type="project" value="TreeGrafter"/>
</dbReference>
<dbReference type="EMBL" id="QZCH01000013">
    <property type="protein sequence ID" value="RJG47437.1"/>
    <property type="molecule type" value="Genomic_DNA"/>
</dbReference>
<evidence type="ECO:0000256" key="2">
    <source>
        <dbReference type="ARBA" id="ARBA00022801"/>
    </source>
</evidence>
<dbReference type="OrthoDB" id="8894489at2"/>
<protein>
    <submittedName>
        <fullName evidence="5">Acyl-CoA thioesterase</fullName>
    </submittedName>
</protein>
<dbReference type="InterPro" id="IPR006683">
    <property type="entry name" value="Thioestr_dom"/>
</dbReference>
<comment type="caution">
    <text evidence="5">The sequence shown here is derived from an EMBL/GenBank/DDBJ whole genome shotgun (WGS) entry which is preliminary data.</text>
</comment>
<proteinExistence type="inferred from homology"/>
<evidence type="ECO:0000259" key="4">
    <source>
        <dbReference type="PROSITE" id="PS51770"/>
    </source>
</evidence>
<organism evidence="5 6">
    <name type="scientific">Motilimonas pumila</name>
    <dbReference type="NCBI Taxonomy" id="2303987"/>
    <lineage>
        <taxon>Bacteria</taxon>
        <taxon>Pseudomonadati</taxon>
        <taxon>Pseudomonadota</taxon>
        <taxon>Gammaproteobacteria</taxon>
        <taxon>Alteromonadales</taxon>
        <taxon>Alteromonadales genera incertae sedis</taxon>
        <taxon>Motilimonas</taxon>
    </lineage>
</organism>
<dbReference type="PANTHER" id="PTHR11049">
    <property type="entry name" value="ACYL COENZYME A THIOESTER HYDROLASE"/>
    <property type="match status" value="1"/>
</dbReference>